<protein>
    <submittedName>
        <fullName evidence="1">Uncharacterized protein</fullName>
    </submittedName>
</protein>
<dbReference type="Pfam" id="PF10082">
    <property type="entry name" value="BBP2_2"/>
    <property type="match status" value="1"/>
</dbReference>
<dbReference type="InterPro" id="IPR036709">
    <property type="entry name" value="Autotransporte_beta_dom_sf"/>
</dbReference>
<evidence type="ECO:0000313" key="2">
    <source>
        <dbReference type="Proteomes" id="UP000249396"/>
    </source>
</evidence>
<sequence length="299" mass="34104">TYFTAPGLPYSQIPNPDTFHEYNGEVKYRYGAASATGNLELITGVNDLTYDTRPTVTYSYNKTRYYFYPGFYYRIMPKTQLLAQVEATWYRYHDATTARQLDFDVQRYLIGAQWQATVQTSGKLRLGYMTQQFITGAPVSCTRSSCSPSVGYSGFTGDIGMVWSPLTYSRFNLNASRNMMPTIGYGTMAIVSQVSIGWMHDWSSKVNTHVNLGYNYMQNRNVVPSTANNNSQVNNQYYSANVGVDYAFRDWLSVGLNYTFNSLSSNYNVQNYDQNRIMMYVTLNPHAASQTSAPWQFNF</sequence>
<dbReference type="Proteomes" id="UP000249396">
    <property type="component" value="Unassembled WGS sequence"/>
</dbReference>
<reference evidence="1 2" key="1">
    <citation type="journal article" date="2018" name="Aquat. Microb. Ecol.">
        <title>Gammaproteobacterial methanotrophs dominate.</title>
        <authorList>
            <person name="Rissanen A.J."/>
            <person name="Saarenheimo J."/>
            <person name="Tiirola M."/>
            <person name="Peura S."/>
            <person name="Aalto S.L."/>
            <person name="Karvinen A."/>
            <person name="Nykanen H."/>
        </authorList>
    </citation>
    <scope>NUCLEOTIDE SEQUENCE [LARGE SCALE GENOMIC DNA]</scope>
    <source>
        <strain evidence="1">AMbin10</strain>
    </source>
</reference>
<proteinExistence type="predicted"/>
<dbReference type="SUPFAM" id="SSF56925">
    <property type="entry name" value="OMPA-like"/>
    <property type="match status" value="1"/>
</dbReference>
<dbReference type="InterPro" id="IPR011250">
    <property type="entry name" value="OMP/PagP_B-barrel"/>
</dbReference>
<dbReference type="AlphaFoldDB" id="A0A2W4RQM9"/>
<gene>
    <name evidence="1" type="ORF">DM484_07225</name>
</gene>
<evidence type="ECO:0000313" key="1">
    <source>
        <dbReference type="EMBL" id="PZN81988.1"/>
    </source>
</evidence>
<dbReference type="Gene3D" id="2.40.128.130">
    <property type="entry name" value="Autotransporter beta-domain"/>
    <property type="match status" value="1"/>
</dbReference>
<dbReference type="InterPro" id="IPR018759">
    <property type="entry name" value="BBP2_2"/>
</dbReference>
<name>A0A2W4RQM9_9GAMM</name>
<organism evidence="1 2">
    <name type="scientific">Candidatus Methylumidiphilus alinenensis</name>
    <dbReference type="NCBI Taxonomy" id="2202197"/>
    <lineage>
        <taxon>Bacteria</taxon>
        <taxon>Pseudomonadati</taxon>
        <taxon>Pseudomonadota</taxon>
        <taxon>Gammaproteobacteria</taxon>
        <taxon>Methylococcales</taxon>
        <taxon>Candidatus Methylumidiphilus</taxon>
    </lineage>
</organism>
<accession>A0A2W4RQM9</accession>
<comment type="caution">
    <text evidence="1">The sequence shown here is derived from an EMBL/GenBank/DDBJ whole genome shotgun (WGS) entry which is preliminary data.</text>
</comment>
<dbReference type="EMBL" id="QJPH01000241">
    <property type="protein sequence ID" value="PZN81988.1"/>
    <property type="molecule type" value="Genomic_DNA"/>
</dbReference>
<feature type="non-terminal residue" evidence="1">
    <location>
        <position position="1"/>
    </location>
</feature>